<evidence type="ECO:0000256" key="10">
    <source>
        <dbReference type="ARBA" id="ARBA00034478"/>
    </source>
</evidence>
<sequence>MSFVSAQYLESINRNLQDVAGKVNVSFEFFPPKTEQMENTLWQSIERLAPLAPSFVSVTYGANSGERDRTHDIIKSIKQRTGLIAAPHLTCVDASRSELERIAKDYWDNGIRHIVALRGDLPPGNKEKPALYAADLVEILRSVADFDISVAAYPEVHPESPNAQFDLLNLKRKVDAGASRAITQFFFEPEKYLRYRDRCAAVGIDVEIVPGILPVTNFQQLQKFAAMTNVAIPGWMNKAYEGLDQDATTRNLVAANIAMEMVKVLSREGVNHFHFYTLNRSELTYAICHLLGVRPQAAVA</sequence>
<dbReference type="GO" id="GO:0035999">
    <property type="term" value="P:tetrahydrofolate interconversion"/>
    <property type="evidence" value="ECO:0007669"/>
    <property type="project" value="UniProtKB-UniPathway"/>
</dbReference>
<dbReference type="PANTHER" id="PTHR45754">
    <property type="entry name" value="METHYLENETETRAHYDROFOLATE REDUCTASE"/>
    <property type="match status" value="1"/>
</dbReference>
<dbReference type="InterPro" id="IPR004620">
    <property type="entry name" value="MTHF_reductase_bac"/>
</dbReference>
<dbReference type="EMBL" id="RRCF01000002">
    <property type="protein sequence ID" value="RRJ21074.1"/>
    <property type="molecule type" value="Genomic_DNA"/>
</dbReference>
<evidence type="ECO:0000256" key="8">
    <source>
        <dbReference type="ARBA" id="ARBA00023027"/>
    </source>
</evidence>
<dbReference type="NCBIfam" id="NF006950">
    <property type="entry name" value="PRK09432.1"/>
    <property type="match status" value="1"/>
</dbReference>
<dbReference type="OrthoDB" id="9812555at2"/>
<evidence type="ECO:0000313" key="13">
    <source>
        <dbReference type="EMBL" id="RRJ21074.1"/>
    </source>
</evidence>
<comment type="pathway">
    <text evidence="10">Amino-acid biosynthesis; L-methionine biosynthesis via de novo pathway.</text>
</comment>
<evidence type="ECO:0000256" key="6">
    <source>
        <dbReference type="ARBA" id="ARBA00022827"/>
    </source>
</evidence>
<keyword evidence="7 12" id="KW-0560">Oxidoreductase</keyword>
<evidence type="ECO:0000256" key="1">
    <source>
        <dbReference type="ARBA" id="ARBA00001974"/>
    </source>
</evidence>
<comment type="cofactor">
    <cofactor evidence="1 12">
        <name>FAD</name>
        <dbReference type="ChEBI" id="CHEBI:57692"/>
    </cofactor>
</comment>
<dbReference type="Gene3D" id="3.20.20.220">
    <property type="match status" value="1"/>
</dbReference>
<dbReference type="CDD" id="cd00537">
    <property type="entry name" value="MTHFR"/>
    <property type="match status" value="1"/>
</dbReference>
<comment type="caution">
    <text evidence="13">The sequence shown here is derived from an EMBL/GenBank/DDBJ whole genome shotgun (WGS) entry which is preliminary data.</text>
</comment>
<dbReference type="AlphaFoldDB" id="A0A3P3QIS4"/>
<keyword evidence="9" id="KW-0486">Methionine biosynthesis</keyword>
<evidence type="ECO:0000256" key="9">
    <source>
        <dbReference type="ARBA" id="ARBA00023167"/>
    </source>
</evidence>
<dbReference type="UniPathway" id="UPA00193"/>
<dbReference type="GO" id="GO:0106312">
    <property type="term" value="F:methylenetetrahydrofolate reductase (NADH) activity"/>
    <property type="evidence" value="ECO:0007669"/>
    <property type="project" value="UniProtKB-EC"/>
</dbReference>
<evidence type="ECO:0000256" key="5">
    <source>
        <dbReference type="ARBA" id="ARBA00022630"/>
    </source>
</evidence>
<dbReference type="Proteomes" id="UP000276260">
    <property type="component" value="Unassembled WGS sequence"/>
</dbReference>
<dbReference type="InterPro" id="IPR003171">
    <property type="entry name" value="Mehydrof_redctse-like"/>
</dbReference>
<evidence type="ECO:0000256" key="2">
    <source>
        <dbReference type="ARBA" id="ARBA00004777"/>
    </source>
</evidence>
<dbReference type="EC" id="1.5.1.54" evidence="12"/>
<dbReference type="SUPFAM" id="SSF51730">
    <property type="entry name" value="FAD-linked oxidoreductase"/>
    <property type="match status" value="1"/>
</dbReference>
<evidence type="ECO:0000256" key="3">
    <source>
        <dbReference type="ARBA" id="ARBA00006743"/>
    </source>
</evidence>
<dbReference type="GO" id="GO:0009086">
    <property type="term" value="P:methionine biosynthetic process"/>
    <property type="evidence" value="ECO:0007669"/>
    <property type="project" value="UniProtKB-KW"/>
</dbReference>
<dbReference type="Pfam" id="PF02219">
    <property type="entry name" value="MTHFR"/>
    <property type="match status" value="1"/>
</dbReference>
<dbReference type="GO" id="GO:0071949">
    <property type="term" value="F:FAD binding"/>
    <property type="evidence" value="ECO:0007669"/>
    <property type="project" value="TreeGrafter"/>
</dbReference>
<comment type="catalytic activity">
    <reaction evidence="11">
        <text>(6S)-5-methyl-5,6,7,8-tetrahydrofolate + NAD(+) = (6R)-5,10-methylene-5,6,7,8-tetrahydrofolate + NADH + H(+)</text>
        <dbReference type="Rhea" id="RHEA:19821"/>
        <dbReference type="ChEBI" id="CHEBI:15378"/>
        <dbReference type="ChEBI" id="CHEBI:15636"/>
        <dbReference type="ChEBI" id="CHEBI:18608"/>
        <dbReference type="ChEBI" id="CHEBI:57540"/>
        <dbReference type="ChEBI" id="CHEBI:57945"/>
        <dbReference type="EC" id="1.5.1.54"/>
    </reaction>
    <physiologicalReaction direction="right-to-left" evidence="11">
        <dbReference type="Rhea" id="RHEA:19823"/>
    </physiologicalReaction>
</comment>
<evidence type="ECO:0000313" key="14">
    <source>
        <dbReference type="Proteomes" id="UP000276260"/>
    </source>
</evidence>
<evidence type="ECO:0000256" key="12">
    <source>
        <dbReference type="RuleBase" id="RU003862"/>
    </source>
</evidence>
<accession>A0A3P3QIS4</accession>
<dbReference type="PANTHER" id="PTHR45754:SF3">
    <property type="entry name" value="METHYLENETETRAHYDROFOLATE REDUCTASE (NADPH)"/>
    <property type="match status" value="1"/>
</dbReference>
<name>A0A3P3QIS4_9GAMM</name>
<dbReference type="FunFam" id="3.20.20.220:FF:000001">
    <property type="entry name" value="Methylenetetrahydrofolate reductase"/>
    <property type="match status" value="1"/>
</dbReference>
<dbReference type="RefSeq" id="WP_046518598.1">
    <property type="nucleotide sequence ID" value="NZ_LAVS01000003.1"/>
</dbReference>
<keyword evidence="14" id="KW-1185">Reference proteome</keyword>
<proteinExistence type="inferred from homology"/>
<dbReference type="GO" id="GO:0005829">
    <property type="term" value="C:cytosol"/>
    <property type="evidence" value="ECO:0007669"/>
    <property type="project" value="InterPro"/>
</dbReference>
<keyword evidence="6 12" id="KW-0274">FAD</keyword>
<dbReference type="NCBIfam" id="TIGR00676">
    <property type="entry name" value="fadh2"/>
    <property type="match status" value="1"/>
</dbReference>
<gene>
    <name evidence="13" type="ORF">EIK76_09305</name>
</gene>
<dbReference type="InterPro" id="IPR029041">
    <property type="entry name" value="FAD-linked_oxidoreductase-like"/>
</dbReference>
<keyword evidence="8" id="KW-0520">NAD</keyword>
<evidence type="ECO:0000256" key="7">
    <source>
        <dbReference type="ARBA" id="ARBA00023002"/>
    </source>
</evidence>
<protein>
    <recommendedName>
        <fullName evidence="12">Methylenetetrahydrofolate reductase</fullName>
        <ecNumber evidence="12">1.5.1.54</ecNumber>
    </recommendedName>
</protein>
<reference evidence="13 14" key="1">
    <citation type="submission" date="2018-11" db="EMBL/GenBank/DDBJ databases">
        <title>Draft genome analysis of Rheinheimera mesophila isolated from an industrial waste site.</title>
        <authorList>
            <person name="Yu Q."/>
            <person name="Qi Y."/>
            <person name="Zhang H."/>
            <person name="Lu Y."/>
            <person name="Pu J."/>
        </authorList>
    </citation>
    <scope>NUCLEOTIDE SEQUENCE [LARGE SCALE GENOMIC DNA]</scope>
    <source>
        <strain evidence="13 14">IITR13</strain>
    </source>
</reference>
<keyword evidence="4" id="KW-0028">Amino-acid biosynthesis</keyword>
<keyword evidence="5 12" id="KW-0285">Flavoprotein</keyword>
<comment type="pathway">
    <text evidence="2 12">One-carbon metabolism; tetrahydrofolate interconversion.</text>
</comment>
<comment type="similarity">
    <text evidence="3 12">Belongs to the methylenetetrahydrofolate reductase family.</text>
</comment>
<organism evidence="13 14">
    <name type="scientific">Rheinheimera mesophila</name>
    <dbReference type="NCBI Taxonomy" id="1547515"/>
    <lineage>
        <taxon>Bacteria</taxon>
        <taxon>Pseudomonadati</taxon>
        <taxon>Pseudomonadota</taxon>
        <taxon>Gammaproteobacteria</taxon>
        <taxon>Chromatiales</taxon>
        <taxon>Chromatiaceae</taxon>
        <taxon>Rheinheimera</taxon>
    </lineage>
</organism>
<evidence type="ECO:0000256" key="11">
    <source>
        <dbReference type="ARBA" id="ARBA00048628"/>
    </source>
</evidence>
<evidence type="ECO:0000256" key="4">
    <source>
        <dbReference type="ARBA" id="ARBA00022605"/>
    </source>
</evidence>